<keyword evidence="6" id="KW-1185">Reference proteome</keyword>
<keyword evidence="1" id="KW-0805">Transcription regulation</keyword>
<feature type="domain" description="NR LBD" evidence="4">
    <location>
        <begin position="61"/>
        <end position="106"/>
    </location>
</feature>
<name>A0A2G5TTG2_9PELO</name>
<reference evidence="6" key="1">
    <citation type="submission" date="2017-10" db="EMBL/GenBank/DDBJ databases">
        <title>Rapid genome shrinkage in a self-fertile nematode reveals novel sperm competition proteins.</title>
        <authorList>
            <person name="Yin D."/>
            <person name="Schwarz E.M."/>
            <person name="Thomas C.G."/>
            <person name="Felde R.L."/>
            <person name="Korf I.F."/>
            <person name="Cutter A.D."/>
            <person name="Schartner C.M."/>
            <person name="Ralston E.J."/>
            <person name="Meyer B.J."/>
            <person name="Haag E.S."/>
        </authorList>
    </citation>
    <scope>NUCLEOTIDE SEQUENCE [LARGE SCALE GENOMIC DNA]</scope>
    <source>
        <strain evidence="6">JU1422</strain>
    </source>
</reference>
<evidence type="ECO:0000256" key="3">
    <source>
        <dbReference type="ARBA" id="ARBA00023170"/>
    </source>
</evidence>
<keyword evidence="2" id="KW-0804">Transcription</keyword>
<dbReference type="EMBL" id="PDUG01000005">
    <property type="protein sequence ID" value="PIC30381.1"/>
    <property type="molecule type" value="Genomic_DNA"/>
</dbReference>
<dbReference type="InterPro" id="IPR000536">
    <property type="entry name" value="Nucl_hrmn_rcpt_lig-bd"/>
</dbReference>
<dbReference type="InterPro" id="IPR035500">
    <property type="entry name" value="NHR-like_dom_sf"/>
</dbReference>
<comment type="caution">
    <text evidence="5">The sequence shown here is derived from an EMBL/GenBank/DDBJ whole genome shotgun (WGS) entry which is preliminary data.</text>
</comment>
<evidence type="ECO:0000256" key="1">
    <source>
        <dbReference type="ARBA" id="ARBA00023015"/>
    </source>
</evidence>
<dbReference type="Proteomes" id="UP000230233">
    <property type="component" value="Chromosome V"/>
</dbReference>
<keyword evidence="3" id="KW-0675">Receptor</keyword>
<dbReference type="PANTHER" id="PTHR45680">
    <property type="entry name" value="NUCLEAR HORMONE RECEPTOR FAMILY"/>
    <property type="match status" value="1"/>
</dbReference>
<dbReference type="SUPFAM" id="SSF48508">
    <property type="entry name" value="Nuclear receptor ligand-binding domain"/>
    <property type="match status" value="1"/>
</dbReference>
<protein>
    <recommendedName>
        <fullName evidence="4">NR LBD domain-containing protein</fullName>
    </recommendedName>
</protein>
<evidence type="ECO:0000256" key="2">
    <source>
        <dbReference type="ARBA" id="ARBA00023163"/>
    </source>
</evidence>
<accession>A0A2G5TTG2</accession>
<proteinExistence type="predicted"/>
<organism evidence="5 6">
    <name type="scientific">Caenorhabditis nigoni</name>
    <dbReference type="NCBI Taxonomy" id="1611254"/>
    <lineage>
        <taxon>Eukaryota</taxon>
        <taxon>Metazoa</taxon>
        <taxon>Ecdysozoa</taxon>
        <taxon>Nematoda</taxon>
        <taxon>Chromadorea</taxon>
        <taxon>Rhabditida</taxon>
        <taxon>Rhabditina</taxon>
        <taxon>Rhabditomorpha</taxon>
        <taxon>Rhabditoidea</taxon>
        <taxon>Rhabditidae</taxon>
        <taxon>Peloderinae</taxon>
        <taxon>Caenorhabditis</taxon>
    </lineage>
</organism>
<evidence type="ECO:0000259" key="4">
    <source>
        <dbReference type="Pfam" id="PF00104"/>
    </source>
</evidence>
<dbReference type="PANTHER" id="PTHR45680:SF31">
    <property type="entry name" value="NR LBD DOMAIN-CONTAINING PROTEIN-RELATED"/>
    <property type="match status" value="1"/>
</dbReference>
<sequence>MYEVLHPVTQKPTKWIDIGPIIRRSREILEEFHPPSTSEFQSLNALQKLTFSLAKFRNAQKMKTKIMDFMTFDDYFMHWEEWMTRAAEWLMHSEHFYVLPNHEKVRNQNDSFGVKNRLDWSIFENSTGF</sequence>
<dbReference type="AlphaFoldDB" id="A0A2G5TTG2"/>
<evidence type="ECO:0000313" key="6">
    <source>
        <dbReference type="Proteomes" id="UP000230233"/>
    </source>
</evidence>
<dbReference type="InterPro" id="IPR051152">
    <property type="entry name" value="C.elegans_Orphan_NR"/>
</dbReference>
<dbReference type="STRING" id="1611254.A0A2G5TTG2"/>
<dbReference type="Pfam" id="PF00104">
    <property type="entry name" value="Hormone_recep"/>
    <property type="match status" value="1"/>
</dbReference>
<gene>
    <name evidence="5" type="primary">Cnig_chr_V.g21637</name>
    <name evidence="5" type="ORF">B9Z55_021637</name>
</gene>
<evidence type="ECO:0000313" key="5">
    <source>
        <dbReference type="EMBL" id="PIC30381.1"/>
    </source>
</evidence>